<dbReference type="InterPro" id="IPR050703">
    <property type="entry name" value="Flavin_MAO"/>
</dbReference>
<dbReference type="OrthoDB" id="231484at2"/>
<proteinExistence type="predicted"/>
<reference evidence="1 2" key="1">
    <citation type="submission" date="2018-01" db="EMBL/GenBank/DDBJ databases">
        <title>Complete genome sequence of Bacteriovorax stolpii DSM12778.</title>
        <authorList>
            <person name="Tang B."/>
            <person name="Chang J."/>
        </authorList>
    </citation>
    <scope>NUCLEOTIDE SEQUENCE [LARGE SCALE GENOMIC DNA]</scope>
    <source>
        <strain evidence="1 2">DSM 12778</strain>
    </source>
</reference>
<evidence type="ECO:0000313" key="2">
    <source>
        <dbReference type="Proteomes" id="UP000235584"/>
    </source>
</evidence>
<dbReference type="EMBL" id="CP025704">
    <property type="protein sequence ID" value="AUN96898.1"/>
    <property type="molecule type" value="Genomic_DNA"/>
</dbReference>
<dbReference type="InterPro" id="IPR036188">
    <property type="entry name" value="FAD/NAD-bd_sf"/>
</dbReference>
<dbReference type="PANTHER" id="PTHR43563:SF1">
    <property type="entry name" value="AMINE OXIDASE [FLAVIN-CONTAINING] B"/>
    <property type="match status" value="1"/>
</dbReference>
<name>A0A2K9NN22_BACTC</name>
<protein>
    <submittedName>
        <fullName evidence="1">FAD-dependent oxidoreductase</fullName>
    </submittedName>
</protein>
<gene>
    <name evidence="1" type="ORF">C0V70_02005</name>
</gene>
<dbReference type="Pfam" id="PF13450">
    <property type="entry name" value="NAD_binding_8"/>
    <property type="match status" value="1"/>
</dbReference>
<dbReference type="Proteomes" id="UP000235584">
    <property type="component" value="Chromosome"/>
</dbReference>
<dbReference type="KEGG" id="bsto:C0V70_02005"/>
<dbReference type="PANTHER" id="PTHR43563">
    <property type="entry name" value="AMINE OXIDASE"/>
    <property type="match status" value="1"/>
</dbReference>
<dbReference type="AlphaFoldDB" id="A0A2K9NN22"/>
<dbReference type="Gene3D" id="3.50.50.60">
    <property type="entry name" value="FAD/NAD(P)-binding domain"/>
    <property type="match status" value="1"/>
</dbReference>
<dbReference type="RefSeq" id="WP_102242193.1">
    <property type="nucleotide sequence ID" value="NZ_CP025704.1"/>
</dbReference>
<sequence length="543" mass="61838">MHTKPKLNRRDFAKLLTLAAVAGASSIPSYINFRKRRYPIAGQIVGANYKTGHLLRSGLSTIPERTETIDTVIVGGGISGLSAGWHLKKNNKTDFIILEMDTTTGGNSQSGENTISKYPWGAHYVPLPNLYDTNLIKLFEELGVITGYEKGLPVINDYYLCSDPQERLFFQGRWQEGLIPTHGIRPNEKKQYDDFFHFVESLKGKKGKDGKYLFAIPLDYSSQDEDFLALDKITMHDFLLSKGWDAAPLHWYVNYCCRDDFGVSYKDVSAWAGIHYFSSRNGHCANSDSQSTITWPEGNGWLARKLRDISSNHIRCQQLAYNIEVSPNQKVFIDSFNPTTKEYVRFIANHVIYSGPRYTADKVIKGLPEKLSQELTYSPWMVANISLKNKPLGQGEPFSWDNVSYYSDSLGYINANHQNLKFNQKETVITYYLPLDKLTSKESRHLSFLRTFDDWLDVIIPDLEKMHPDITKDILHVDVWLWGHGMISPGVNYLWNSKRKKMQEPLGPIQFAHTDMSGISIFEEGLYHGCKAAENILKKTSKG</sequence>
<organism evidence="1 2">
    <name type="scientific">Bacteriovorax stolpii</name>
    <name type="common">Bdellovibrio stolpii</name>
    <dbReference type="NCBI Taxonomy" id="960"/>
    <lineage>
        <taxon>Bacteria</taxon>
        <taxon>Pseudomonadati</taxon>
        <taxon>Bdellovibrionota</taxon>
        <taxon>Bacteriovoracia</taxon>
        <taxon>Bacteriovoracales</taxon>
        <taxon>Bacteriovoracaceae</taxon>
        <taxon>Bacteriovorax</taxon>
    </lineage>
</organism>
<keyword evidence="2" id="KW-1185">Reference proteome</keyword>
<accession>A0A2K9NN22</accession>
<evidence type="ECO:0000313" key="1">
    <source>
        <dbReference type="EMBL" id="AUN96898.1"/>
    </source>
</evidence>
<dbReference type="GO" id="GO:0016491">
    <property type="term" value="F:oxidoreductase activity"/>
    <property type="evidence" value="ECO:0007669"/>
    <property type="project" value="UniProtKB-ARBA"/>
</dbReference>
<dbReference type="SUPFAM" id="SSF51905">
    <property type="entry name" value="FAD/NAD(P)-binding domain"/>
    <property type="match status" value="1"/>
</dbReference>